<keyword evidence="1" id="KW-0472">Membrane</keyword>
<comment type="caution">
    <text evidence="2">The sequence shown here is derived from an EMBL/GenBank/DDBJ whole genome shotgun (WGS) entry which is preliminary data.</text>
</comment>
<keyword evidence="1" id="KW-1133">Transmembrane helix</keyword>
<keyword evidence="3" id="KW-1185">Reference proteome</keyword>
<dbReference type="Proteomes" id="UP001296776">
    <property type="component" value="Unassembled WGS sequence"/>
</dbReference>
<gene>
    <name evidence="2" type="ORF">CKO40_00640</name>
</gene>
<dbReference type="EMBL" id="NRSJ01000001">
    <property type="protein sequence ID" value="MBK1703098.1"/>
    <property type="molecule type" value="Genomic_DNA"/>
</dbReference>
<organism evidence="2 3">
    <name type="scientific">Halochromatium glycolicum</name>
    <dbReference type="NCBI Taxonomy" id="85075"/>
    <lineage>
        <taxon>Bacteria</taxon>
        <taxon>Pseudomonadati</taxon>
        <taxon>Pseudomonadota</taxon>
        <taxon>Gammaproteobacteria</taxon>
        <taxon>Chromatiales</taxon>
        <taxon>Chromatiaceae</taxon>
        <taxon>Halochromatium</taxon>
    </lineage>
</organism>
<sequence>MRDYKGSGNMTLRRRRRRRAPWGLLALVVILAAAAIGGYLAWDRMDLLTPTSTIVKSERERGVIPLAIPGQEASTEPDTAE</sequence>
<dbReference type="AlphaFoldDB" id="A0AAJ0X8I1"/>
<feature type="transmembrane region" description="Helical" evidence="1">
    <location>
        <begin position="21"/>
        <end position="42"/>
    </location>
</feature>
<proteinExistence type="predicted"/>
<evidence type="ECO:0000256" key="1">
    <source>
        <dbReference type="SAM" id="Phobius"/>
    </source>
</evidence>
<name>A0AAJ0X8I1_9GAMM</name>
<accession>A0AAJ0X8I1</accession>
<reference evidence="2" key="1">
    <citation type="submission" date="2017-08" db="EMBL/GenBank/DDBJ databases">
        <authorList>
            <person name="Imhoff J.F."/>
            <person name="Rahn T."/>
            <person name="Kuenzel S."/>
            <person name="Neulinger S.C."/>
        </authorList>
    </citation>
    <scope>NUCLEOTIDE SEQUENCE</scope>
    <source>
        <strain evidence="2">DSM 11080</strain>
    </source>
</reference>
<protein>
    <submittedName>
        <fullName evidence="2">Uncharacterized protein</fullName>
    </submittedName>
</protein>
<evidence type="ECO:0000313" key="2">
    <source>
        <dbReference type="EMBL" id="MBK1703098.1"/>
    </source>
</evidence>
<reference evidence="2" key="2">
    <citation type="journal article" date="2020" name="Microorganisms">
        <title>Osmotic Adaptation and Compatible Solute Biosynthesis of Phototrophic Bacteria as Revealed from Genome Analyses.</title>
        <authorList>
            <person name="Imhoff J.F."/>
            <person name="Rahn T."/>
            <person name="Kunzel S."/>
            <person name="Keller A."/>
            <person name="Neulinger S.C."/>
        </authorList>
    </citation>
    <scope>NUCLEOTIDE SEQUENCE</scope>
    <source>
        <strain evidence="2">DSM 11080</strain>
    </source>
</reference>
<dbReference type="RefSeq" id="WP_200343767.1">
    <property type="nucleotide sequence ID" value="NZ_NRSJ01000001.1"/>
</dbReference>
<evidence type="ECO:0000313" key="3">
    <source>
        <dbReference type="Proteomes" id="UP001296776"/>
    </source>
</evidence>
<keyword evidence="1" id="KW-0812">Transmembrane</keyword>